<protein>
    <submittedName>
        <fullName evidence="3">MPND protein</fullName>
    </submittedName>
</protein>
<evidence type="ECO:0000256" key="1">
    <source>
        <dbReference type="SAM" id="MobiDB-lite"/>
    </source>
</evidence>
<dbReference type="Proteomes" id="UP000580879">
    <property type="component" value="Unassembled WGS sequence"/>
</dbReference>
<feature type="compositionally biased region" description="Acidic residues" evidence="1">
    <location>
        <begin position="146"/>
        <end position="160"/>
    </location>
</feature>
<comment type="caution">
    <text evidence="3">The sequence shown here is derived from an EMBL/GenBank/DDBJ whole genome shotgun (WGS) entry which is preliminary data.</text>
</comment>
<reference evidence="3 4" key="1">
    <citation type="submission" date="2019-09" db="EMBL/GenBank/DDBJ databases">
        <title>Bird 10,000 Genomes (B10K) Project - Family phase.</title>
        <authorList>
            <person name="Zhang G."/>
        </authorList>
    </citation>
    <scope>NUCLEOTIDE SEQUENCE [LARGE SCALE GENOMIC DNA]</scope>
    <source>
        <strain evidence="3">B10K-DU-029-53</strain>
    </source>
</reference>
<keyword evidence="4" id="KW-1185">Reference proteome</keyword>
<gene>
    <name evidence="3" type="primary">Mpnd</name>
    <name evidence="3" type="ORF">CLIRUF_R14725</name>
</gene>
<accession>A0A7K6QHS6</accession>
<evidence type="ECO:0000313" key="4">
    <source>
        <dbReference type="Proteomes" id="UP000580879"/>
    </source>
</evidence>
<sequence>KAAGGSRGAVLTRRGITLRVLLRDGLLEPGRGVLSIYYLGKKFVGDLGADGTITWQETGQVFNSPSAWATHCKRLVNPAKKSGCGWASVRYKGQKLDQYKAAWLRKHQPNVPAPEEVRPGSPPPAAPGLRAELGASPVCPQSLASEGEEEELPEDEEEEAAREGRVPVPEPATPKKPEERSKKQQGKSPAEPAGTGEVRGRAPGRAGGSGGPGAHGSAPPDLPEPVPAGAVAGGLVPQPPLRAGAALAARHRRADGLPAEAAGQRQRLPALPGAHLRYVPGPAGLPLPPPPVPAPSVPAGPFYPGNPGVESKIAPFWVMPPPEQRPNDYGIPMEVEVTYIQDGFLTNDVVQEMTLLVEFYKGAPDLVKFQELWSQDQTYLDKLKGSLASRTPKDQSFSHVLEQIFSLLRLSG</sequence>
<dbReference type="PANTHER" id="PTHR10410">
    <property type="entry name" value="EUKARYOTIC TRANSLATION INITIATION FACTOR 3 -RELATED"/>
    <property type="match status" value="1"/>
</dbReference>
<feature type="compositionally biased region" description="Gly residues" evidence="1">
    <location>
        <begin position="205"/>
        <end position="214"/>
    </location>
</feature>
<feature type="region of interest" description="Disordered" evidence="1">
    <location>
        <begin position="110"/>
        <end position="237"/>
    </location>
</feature>
<proteinExistence type="predicted"/>
<dbReference type="InterPro" id="IPR050242">
    <property type="entry name" value="JAMM_MPN+_peptidase_M67A"/>
</dbReference>
<dbReference type="EMBL" id="VZRZ01002445">
    <property type="protein sequence ID" value="NWW73286.1"/>
    <property type="molecule type" value="Genomic_DNA"/>
</dbReference>
<dbReference type="OrthoDB" id="167806at2759"/>
<name>A0A7K6QHS6_9PASS</name>
<dbReference type="AlphaFoldDB" id="A0A7K6QHS6"/>
<evidence type="ECO:0000259" key="2">
    <source>
        <dbReference type="Pfam" id="PF18755"/>
    </source>
</evidence>
<feature type="non-terminal residue" evidence="3">
    <location>
        <position position="1"/>
    </location>
</feature>
<organism evidence="3 4">
    <name type="scientific">Climacteris rufus</name>
    <name type="common">rufous treecreeper</name>
    <dbReference type="NCBI Taxonomy" id="47695"/>
    <lineage>
        <taxon>Eukaryota</taxon>
        <taxon>Metazoa</taxon>
        <taxon>Chordata</taxon>
        <taxon>Craniata</taxon>
        <taxon>Vertebrata</taxon>
        <taxon>Euteleostomi</taxon>
        <taxon>Archelosauria</taxon>
        <taxon>Archosauria</taxon>
        <taxon>Dinosauria</taxon>
        <taxon>Saurischia</taxon>
        <taxon>Theropoda</taxon>
        <taxon>Coelurosauria</taxon>
        <taxon>Aves</taxon>
        <taxon>Neognathae</taxon>
        <taxon>Neoaves</taxon>
        <taxon>Telluraves</taxon>
        <taxon>Australaves</taxon>
        <taxon>Passeriformes</taxon>
        <taxon>Climacteridae</taxon>
        <taxon>Climacteris</taxon>
    </lineage>
</organism>
<feature type="non-terminal residue" evidence="3">
    <location>
        <position position="412"/>
    </location>
</feature>
<dbReference type="InterPro" id="IPR040843">
    <property type="entry name" value="RAMA"/>
</dbReference>
<dbReference type="Pfam" id="PF18755">
    <property type="entry name" value="RAMA"/>
    <property type="match status" value="1"/>
</dbReference>
<feature type="compositionally biased region" description="Basic and acidic residues" evidence="1">
    <location>
        <begin position="173"/>
        <end position="182"/>
    </location>
</feature>
<feature type="domain" description="RAMA" evidence="2">
    <location>
        <begin position="7"/>
        <end position="108"/>
    </location>
</feature>
<evidence type="ECO:0000313" key="3">
    <source>
        <dbReference type="EMBL" id="NWW73286.1"/>
    </source>
</evidence>